<evidence type="ECO:0000259" key="12">
    <source>
        <dbReference type="PROSITE" id="PS50262"/>
    </source>
</evidence>
<dbReference type="InterPro" id="IPR000276">
    <property type="entry name" value="GPCR_Rhodpsn"/>
</dbReference>
<dbReference type="GO" id="GO:0007200">
    <property type="term" value="P:phospholipase C-activating G protein-coupled receptor signaling pathway"/>
    <property type="evidence" value="ECO:0007669"/>
    <property type="project" value="TreeGrafter"/>
</dbReference>
<feature type="domain" description="G-protein coupled receptors family 1 profile" evidence="12">
    <location>
        <begin position="66"/>
        <end position="314"/>
    </location>
</feature>
<protein>
    <submittedName>
        <fullName evidence="13">G-protein coupled receptor 55</fullName>
    </submittedName>
</protein>
<sequence length="344" mass="39418">MKQQRLRKQKYVWHRQSGRHTERSVERLASMSDNMTNNCSFDYVDNLMRSLELVIYVPIFVIGLILNIAALLVFCIFLRKWTESTIYMTSLALMDLLLLFPLPFKIHATNHRWPANLQALCSVLESLYFVGIYGSIYTIMCIAADRWVAICHPFKAKQLRSPKVARRACLVVWVLVVLVISPTTHGFRQGGQEDFHCFHEFSAKGWRPLVIICLQVFGFLVPAMVVIYCSAHTIWVLKQSGQRSPNSQACVKIIYSSLSAFLLPFTPSHLGILLQFLVHQNVIVDCNAKERISLFIQLAMCLSNITCCLDAACYYFIAREVRSTRNSFRMSVISRRPTFSTSEV</sequence>
<dbReference type="GO" id="GO:0035025">
    <property type="term" value="P:positive regulation of Rho protein signal transduction"/>
    <property type="evidence" value="ECO:0007669"/>
    <property type="project" value="TreeGrafter"/>
</dbReference>
<keyword evidence="4 11" id="KW-1133">Transmembrane helix</keyword>
<evidence type="ECO:0000256" key="5">
    <source>
        <dbReference type="ARBA" id="ARBA00023040"/>
    </source>
</evidence>
<dbReference type="FunFam" id="1.20.1070.10:FF:000142">
    <property type="entry name" value="G protein-coupled receptor 55"/>
    <property type="match status" value="1"/>
</dbReference>
<keyword evidence="6 11" id="KW-0472">Membrane</keyword>
<dbReference type="GO" id="GO:0004930">
    <property type="term" value="F:G protein-coupled receptor activity"/>
    <property type="evidence" value="ECO:0007669"/>
    <property type="project" value="UniProtKB-KW"/>
</dbReference>
<dbReference type="Proteomes" id="UP001279410">
    <property type="component" value="Unassembled WGS sequence"/>
</dbReference>
<feature type="transmembrane region" description="Helical" evidence="11">
    <location>
        <begin position="53"/>
        <end position="78"/>
    </location>
</feature>
<dbReference type="InterPro" id="IPR017452">
    <property type="entry name" value="GPCR_Rhodpsn_7TM"/>
</dbReference>
<dbReference type="PRINTS" id="PR00237">
    <property type="entry name" value="GPCRRHODOPSN"/>
</dbReference>
<keyword evidence="9 10" id="KW-0807">Transducer</keyword>
<comment type="similarity">
    <text evidence="10">Belongs to the G-protein coupled receptor 1 family.</text>
</comment>
<keyword evidence="7 10" id="KW-0675">Receptor</keyword>
<keyword evidence="5 10" id="KW-0297">G-protein coupled receptor</keyword>
<dbReference type="PANTHER" id="PTHR24232">
    <property type="entry name" value="G-PROTEIN COUPLED RECEPTOR"/>
    <property type="match status" value="1"/>
</dbReference>
<evidence type="ECO:0000313" key="13">
    <source>
        <dbReference type="EMBL" id="GLD51092.1"/>
    </source>
</evidence>
<comment type="caution">
    <text evidence="13">The sequence shown here is derived from an EMBL/GenBank/DDBJ whole genome shotgun (WGS) entry which is preliminary data.</text>
</comment>
<evidence type="ECO:0000256" key="11">
    <source>
        <dbReference type="SAM" id="Phobius"/>
    </source>
</evidence>
<keyword evidence="2" id="KW-1003">Cell membrane</keyword>
<evidence type="ECO:0000313" key="14">
    <source>
        <dbReference type="Proteomes" id="UP001279410"/>
    </source>
</evidence>
<name>A0AAD3R041_LATJO</name>
<keyword evidence="14" id="KW-1185">Reference proteome</keyword>
<evidence type="ECO:0000256" key="1">
    <source>
        <dbReference type="ARBA" id="ARBA00004651"/>
    </source>
</evidence>
<dbReference type="AlphaFoldDB" id="A0AAD3R041"/>
<feature type="transmembrane region" description="Helical" evidence="11">
    <location>
        <begin position="294"/>
        <end position="317"/>
    </location>
</feature>
<evidence type="ECO:0000256" key="3">
    <source>
        <dbReference type="ARBA" id="ARBA00022692"/>
    </source>
</evidence>
<dbReference type="Pfam" id="PF00001">
    <property type="entry name" value="7tm_1"/>
    <property type="match status" value="1"/>
</dbReference>
<dbReference type="SUPFAM" id="SSF81321">
    <property type="entry name" value="Family A G protein-coupled receptor-like"/>
    <property type="match status" value="1"/>
</dbReference>
<dbReference type="PROSITE" id="PS00237">
    <property type="entry name" value="G_PROTEIN_RECEP_F1_1"/>
    <property type="match status" value="1"/>
</dbReference>
<feature type="transmembrane region" description="Helical" evidence="11">
    <location>
        <begin position="85"/>
        <end position="106"/>
    </location>
</feature>
<accession>A0AAD3R041</accession>
<dbReference type="PANTHER" id="PTHR24232:SF56">
    <property type="entry name" value="G-PROTEIN COUPLED RECEPTOR 55"/>
    <property type="match status" value="1"/>
</dbReference>
<reference evidence="13" key="1">
    <citation type="submission" date="2022-08" db="EMBL/GenBank/DDBJ databases">
        <title>Genome sequencing of akame (Lates japonicus).</title>
        <authorList>
            <person name="Hashiguchi Y."/>
            <person name="Takahashi H."/>
        </authorList>
    </citation>
    <scope>NUCLEOTIDE SEQUENCE</scope>
    <source>
        <strain evidence="13">Kochi</strain>
    </source>
</reference>
<evidence type="ECO:0000256" key="6">
    <source>
        <dbReference type="ARBA" id="ARBA00023136"/>
    </source>
</evidence>
<evidence type="ECO:0000256" key="8">
    <source>
        <dbReference type="ARBA" id="ARBA00023180"/>
    </source>
</evidence>
<evidence type="ECO:0000256" key="2">
    <source>
        <dbReference type="ARBA" id="ARBA00022475"/>
    </source>
</evidence>
<organism evidence="13 14">
    <name type="scientific">Lates japonicus</name>
    <name type="common">Japanese lates</name>
    <dbReference type="NCBI Taxonomy" id="270547"/>
    <lineage>
        <taxon>Eukaryota</taxon>
        <taxon>Metazoa</taxon>
        <taxon>Chordata</taxon>
        <taxon>Craniata</taxon>
        <taxon>Vertebrata</taxon>
        <taxon>Euteleostomi</taxon>
        <taxon>Actinopterygii</taxon>
        <taxon>Neopterygii</taxon>
        <taxon>Teleostei</taxon>
        <taxon>Neoteleostei</taxon>
        <taxon>Acanthomorphata</taxon>
        <taxon>Carangaria</taxon>
        <taxon>Carangaria incertae sedis</taxon>
        <taxon>Centropomidae</taxon>
        <taxon>Lates</taxon>
    </lineage>
</organism>
<evidence type="ECO:0000256" key="9">
    <source>
        <dbReference type="ARBA" id="ARBA00023224"/>
    </source>
</evidence>
<feature type="transmembrane region" description="Helical" evidence="11">
    <location>
        <begin position="168"/>
        <end position="188"/>
    </location>
</feature>
<keyword evidence="3 10" id="KW-0812">Transmembrane</keyword>
<evidence type="ECO:0000256" key="4">
    <source>
        <dbReference type="ARBA" id="ARBA00022989"/>
    </source>
</evidence>
<gene>
    <name evidence="13" type="ORF">AKAME5_000419300</name>
</gene>
<dbReference type="Gene3D" id="1.20.1070.10">
    <property type="entry name" value="Rhodopsin 7-helix transmembrane proteins"/>
    <property type="match status" value="1"/>
</dbReference>
<feature type="transmembrane region" description="Helical" evidence="11">
    <location>
        <begin position="126"/>
        <end position="148"/>
    </location>
</feature>
<feature type="transmembrane region" description="Helical" evidence="11">
    <location>
        <begin position="249"/>
        <end position="274"/>
    </location>
</feature>
<dbReference type="PROSITE" id="PS50262">
    <property type="entry name" value="G_PROTEIN_RECEP_F1_2"/>
    <property type="match status" value="1"/>
</dbReference>
<feature type="transmembrane region" description="Helical" evidence="11">
    <location>
        <begin position="208"/>
        <end position="237"/>
    </location>
</feature>
<comment type="subcellular location">
    <subcellularLocation>
        <location evidence="1">Cell membrane</location>
        <topology evidence="1">Multi-pass membrane protein</topology>
    </subcellularLocation>
</comment>
<evidence type="ECO:0000256" key="10">
    <source>
        <dbReference type="RuleBase" id="RU000688"/>
    </source>
</evidence>
<dbReference type="EMBL" id="BRZM01000010">
    <property type="protein sequence ID" value="GLD51092.1"/>
    <property type="molecule type" value="Genomic_DNA"/>
</dbReference>
<evidence type="ECO:0000256" key="7">
    <source>
        <dbReference type="ARBA" id="ARBA00023170"/>
    </source>
</evidence>
<proteinExistence type="inferred from homology"/>
<keyword evidence="8" id="KW-0325">Glycoprotein</keyword>
<dbReference type="GO" id="GO:0005886">
    <property type="term" value="C:plasma membrane"/>
    <property type="evidence" value="ECO:0007669"/>
    <property type="project" value="UniProtKB-SubCell"/>
</dbReference>